<dbReference type="Pfam" id="PF22658">
    <property type="entry name" value="YycE-like_N"/>
    <property type="match status" value="1"/>
</dbReference>
<evidence type="ECO:0000259" key="1">
    <source>
        <dbReference type="PROSITE" id="PS51819"/>
    </source>
</evidence>
<dbReference type="InterPro" id="IPR058997">
    <property type="entry name" value="YycE-like_C"/>
</dbReference>
<dbReference type="PROSITE" id="PS51819">
    <property type="entry name" value="VOC"/>
    <property type="match status" value="1"/>
</dbReference>
<dbReference type="HOGENOM" id="CLU_107214_1_0_1"/>
<dbReference type="OrthoDB" id="2338662at2759"/>
<organism evidence="2 3">
    <name type="scientific">[Torrubiella] hemipterigena</name>
    <dbReference type="NCBI Taxonomy" id="1531966"/>
    <lineage>
        <taxon>Eukaryota</taxon>
        <taxon>Fungi</taxon>
        <taxon>Dikarya</taxon>
        <taxon>Ascomycota</taxon>
        <taxon>Pezizomycotina</taxon>
        <taxon>Sordariomycetes</taxon>
        <taxon>Hypocreomycetidae</taxon>
        <taxon>Hypocreales</taxon>
        <taxon>Clavicipitaceae</taxon>
        <taxon>Clavicipitaceae incertae sedis</taxon>
        <taxon>'Torrubiella' clade</taxon>
    </lineage>
</organism>
<dbReference type="Pfam" id="PF22659">
    <property type="entry name" value="YycE-like_C"/>
    <property type="match status" value="1"/>
</dbReference>
<dbReference type="Proteomes" id="UP000039046">
    <property type="component" value="Unassembled WGS sequence"/>
</dbReference>
<sequence length="132" mass="14918">MSVAKAHLRIARPSDNLEALLPFYRDGLGFDLLFRFNGHDGFDGMMLGHKNAGYHLEFTSADGHKAGRAPTADNLLIFYLPKEEDFQLAIERMQTCGFAPVTSFNPYWDMHGKTFEDPDGYRIVFANMDVPV</sequence>
<dbReference type="InterPro" id="IPR029068">
    <property type="entry name" value="Glyas_Bleomycin-R_OHBP_Dase"/>
</dbReference>
<dbReference type="EMBL" id="CDHN01000002">
    <property type="protein sequence ID" value="CEJ84871.1"/>
    <property type="molecule type" value="Genomic_DNA"/>
</dbReference>
<reference evidence="2 3" key="1">
    <citation type="journal article" date="2015" name="Genome Announc.">
        <title>Draft Genome Sequence and Gene Annotation of the Entomopathogenic Fungus Verticillium hemipterigenum.</title>
        <authorList>
            <person name="Horn F."/>
            <person name="Habel A."/>
            <person name="Scharf D.H."/>
            <person name="Dworschak J."/>
            <person name="Brakhage A.A."/>
            <person name="Guthke R."/>
            <person name="Hertweck C."/>
            <person name="Linde J."/>
        </authorList>
    </citation>
    <scope>NUCLEOTIDE SEQUENCE [LARGE SCALE GENOMIC DNA]</scope>
</reference>
<dbReference type="Gene3D" id="3.10.180.10">
    <property type="entry name" value="2,3-Dihydroxybiphenyl 1,2-Dioxygenase, domain 1"/>
    <property type="match status" value="1"/>
</dbReference>
<protein>
    <recommendedName>
        <fullName evidence="1">VOC domain-containing protein</fullName>
    </recommendedName>
</protein>
<evidence type="ECO:0000313" key="2">
    <source>
        <dbReference type="EMBL" id="CEJ84871.1"/>
    </source>
</evidence>
<dbReference type="AlphaFoldDB" id="A0A0A1TBA7"/>
<evidence type="ECO:0000313" key="3">
    <source>
        <dbReference type="Proteomes" id="UP000039046"/>
    </source>
</evidence>
<accession>A0A0A1TBA7</accession>
<dbReference type="CDD" id="cd06587">
    <property type="entry name" value="VOC"/>
    <property type="match status" value="1"/>
</dbReference>
<feature type="domain" description="VOC" evidence="1">
    <location>
        <begin position="4"/>
        <end position="128"/>
    </location>
</feature>
<proteinExistence type="predicted"/>
<dbReference type="SUPFAM" id="SSF54593">
    <property type="entry name" value="Glyoxalase/Bleomycin resistance protein/Dihydroxybiphenyl dioxygenase"/>
    <property type="match status" value="1"/>
</dbReference>
<gene>
    <name evidence="2" type="ORF">VHEMI03601</name>
</gene>
<keyword evidence="3" id="KW-1185">Reference proteome</keyword>
<dbReference type="InterPro" id="IPR058998">
    <property type="entry name" value="YycE-like_N"/>
</dbReference>
<name>A0A0A1TBA7_9HYPO</name>
<dbReference type="InterPro" id="IPR037523">
    <property type="entry name" value="VOC_core"/>
</dbReference>